<name>A0A8J6U9X9_9FLAO</name>
<dbReference type="AlphaFoldDB" id="A0A8J6U9X9"/>
<reference evidence="1 2" key="1">
    <citation type="journal article" date="2018" name="J. Microbiol.">
        <title>Aestuariibaculum marinum sp. nov., a marine bacterium isolated from seawater in South Korea.</title>
        <authorList>
            <person name="Choi J."/>
            <person name="Lee D."/>
            <person name="Jang J.H."/>
            <person name="Cha S."/>
            <person name="Seo T."/>
        </authorList>
    </citation>
    <scope>NUCLEOTIDE SEQUENCE [LARGE SCALE GENOMIC DNA]</scope>
    <source>
        <strain evidence="1 2">IP7</strain>
    </source>
</reference>
<dbReference type="Proteomes" id="UP000621516">
    <property type="component" value="Unassembled WGS sequence"/>
</dbReference>
<evidence type="ECO:0000313" key="1">
    <source>
        <dbReference type="EMBL" id="MBD0822643.1"/>
    </source>
</evidence>
<proteinExistence type="predicted"/>
<accession>A0A8J6U9X9</accession>
<sequence length="155" mass="17889">MDNKQKLIQSLIEKPSTYRIGVVDGSMLPEELKDHKELEFIVRPPSLEVLAKCAEPVLRIPDEVRESKELKLDEAVKYMNEMAEVFAILAHGKSSEYPSWYIPFILKNVTGKELYMLFYESVLKLQTDFFLNSFQIVDQNNPMMMTNPSVLTPTN</sequence>
<keyword evidence="2" id="KW-1185">Reference proteome</keyword>
<dbReference type="RefSeq" id="WP_188221959.1">
    <property type="nucleotide sequence ID" value="NZ_JACVXD010000001.1"/>
</dbReference>
<gene>
    <name evidence="1" type="ORF">ICJ85_01300</name>
</gene>
<organism evidence="1 2">
    <name type="scientific">Aestuariibaculum marinum</name>
    <dbReference type="NCBI Taxonomy" id="2683592"/>
    <lineage>
        <taxon>Bacteria</taxon>
        <taxon>Pseudomonadati</taxon>
        <taxon>Bacteroidota</taxon>
        <taxon>Flavobacteriia</taxon>
        <taxon>Flavobacteriales</taxon>
        <taxon>Flavobacteriaceae</taxon>
    </lineage>
</organism>
<protein>
    <submittedName>
        <fullName evidence="1">Uncharacterized protein</fullName>
    </submittedName>
</protein>
<dbReference type="EMBL" id="JACVXD010000001">
    <property type="protein sequence ID" value="MBD0822643.1"/>
    <property type="molecule type" value="Genomic_DNA"/>
</dbReference>
<evidence type="ECO:0000313" key="2">
    <source>
        <dbReference type="Proteomes" id="UP000621516"/>
    </source>
</evidence>
<comment type="caution">
    <text evidence="1">The sequence shown here is derived from an EMBL/GenBank/DDBJ whole genome shotgun (WGS) entry which is preliminary data.</text>
</comment>